<evidence type="ECO:0000313" key="2">
    <source>
        <dbReference type="EMBL" id="MFD2610440.1"/>
    </source>
</evidence>
<protein>
    <submittedName>
        <fullName evidence="2">(2Fe-2S)-binding protein</fullName>
    </submittedName>
</protein>
<keyword evidence="3" id="KW-1185">Reference proteome</keyword>
<feature type="domain" description="CopZ zinc binding" evidence="1">
    <location>
        <begin position="16"/>
        <end position="75"/>
    </location>
</feature>
<dbReference type="RefSeq" id="WP_386846621.1">
    <property type="nucleotide sequence ID" value="NZ_JBHUMK010000064.1"/>
</dbReference>
<sequence length="163" mass="17117">MNDCCTPPSRNAPTSGCPTCGTPGKAVKVITLKALLVPQALATLAPRESCRFCPEAGCEVVYFGNSGVYRQADVKVPVYQKDPGPAVPVCYCFGHPRAELTRALETGGGPLLERSIREHIAAGRCGCEVNNPQGSCCLGNVVTALRPGNRPIRSLEEAVGGHP</sequence>
<comment type="caution">
    <text evidence="2">The sequence shown here is derived from an EMBL/GenBank/DDBJ whole genome shotgun (WGS) entry which is preliminary data.</text>
</comment>
<organism evidence="2 3">
    <name type="scientific">Deinococcus taklimakanensis</name>
    <dbReference type="NCBI Taxonomy" id="536443"/>
    <lineage>
        <taxon>Bacteria</taxon>
        <taxon>Thermotogati</taxon>
        <taxon>Deinococcota</taxon>
        <taxon>Deinococci</taxon>
        <taxon>Deinococcales</taxon>
        <taxon>Deinococcaceae</taxon>
        <taxon>Deinococcus</taxon>
    </lineage>
</organism>
<dbReference type="InterPro" id="IPR040890">
    <property type="entry name" value="Znf_CopZ"/>
</dbReference>
<dbReference type="NCBIfam" id="NF047645">
    <property type="entry name" value="CopZ_Nterm_CC"/>
    <property type="match status" value="1"/>
</dbReference>
<dbReference type="Proteomes" id="UP001597475">
    <property type="component" value="Unassembled WGS sequence"/>
</dbReference>
<evidence type="ECO:0000313" key="3">
    <source>
        <dbReference type="Proteomes" id="UP001597475"/>
    </source>
</evidence>
<proteinExistence type="predicted"/>
<dbReference type="Gene3D" id="2.20.25.270">
    <property type="match status" value="1"/>
</dbReference>
<name>A0ABW5P5I2_9DEIO</name>
<dbReference type="Pfam" id="PF18423">
    <property type="entry name" value="zf_CopZ"/>
    <property type="match status" value="1"/>
</dbReference>
<accession>A0ABW5P5I2</accession>
<dbReference type="CDD" id="cd10141">
    <property type="entry name" value="CopZ-like_Fer2_BFD-like"/>
    <property type="match status" value="1"/>
</dbReference>
<dbReference type="EMBL" id="JBHUMK010000064">
    <property type="protein sequence ID" value="MFD2610440.1"/>
    <property type="molecule type" value="Genomic_DNA"/>
</dbReference>
<dbReference type="Gene3D" id="1.10.10.1100">
    <property type="entry name" value="BFD-like [2Fe-2S]-binding domain"/>
    <property type="match status" value="1"/>
</dbReference>
<evidence type="ECO:0000259" key="1">
    <source>
        <dbReference type="Pfam" id="PF18423"/>
    </source>
</evidence>
<gene>
    <name evidence="2" type="ORF">ACFSR9_13480</name>
</gene>
<reference evidence="3" key="1">
    <citation type="journal article" date="2019" name="Int. J. Syst. Evol. Microbiol.">
        <title>The Global Catalogue of Microorganisms (GCM) 10K type strain sequencing project: providing services to taxonomists for standard genome sequencing and annotation.</title>
        <authorList>
            <consortium name="The Broad Institute Genomics Platform"/>
            <consortium name="The Broad Institute Genome Sequencing Center for Infectious Disease"/>
            <person name="Wu L."/>
            <person name="Ma J."/>
        </authorList>
    </citation>
    <scope>NUCLEOTIDE SEQUENCE [LARGE SCALE GENOMIC DNA]</scope>
    <source>
        <strain evidence="3">KCTC 33842</strain>
    </source>
</reference>
<dbReference type="InterPro" id="IPR041854">
    <property type="entry name" value="BFD-like_2Fe2S-bd_dom_sf"/>
</dbReference>